<dbReference type="GO" id="GO:0000796">
    <property type="term" value="C:condensin complex"/>
    <property type="evidence" value="ECO:0007669"/>
    <property type="project" value="InterPro"/>
</dbReference>
<protein>
    <recommendedName>
        <fullName evidence="4">Condensin complex subunit 2</fullName>
    </recommendedName>
</protein>
<dbReference type="PANTHER" id="PTHR13108">
    <property type="entry name" value="CONDENSIN COMPLEX SUBUNIT 2"/>
    <property type="match status" value="1"/>
</dbReference>
<comment type="subcellular location">
    <subcellularLocation>
        <location evidence="1">Chromosome</location>
    </subcellularLocation>
    <subcellularLocation>
        <location evidence="2">Cytoplasm</location>
    </subcellularLocation>
</comment>
<feature type="region of interest" description="Disordered" evidence="11">
    <location>
        <begin position="133"/>
        <end position="166"/>
    </location>
</feature>
<comment type="similarity">
    <text evidence="3">Belongs to the CND2 (condensin subunit 2) family.</text>
</comment>
<name>A0A1E1XNT9_AMBSC</name>
<keyword evidence="8" id="KW-0498">Mitosis</keyword>
<sequence length="635" mass="70890">NDDNAERQSRQQELLQELHAQHMESPGTPGRKRKSVGLGPPTFSDVQLAEHYSNCIRLSNENKITIKNAFHLHLIDLLKKVLEEKDGSTNFQSAGCSLDASAKIYAHRVDHVHSEALHIAGELGVSSKLRKRDLKGNEGDEDNPDQPPAPGKTPAKKTKNRSASTLVRNEKTITLDKVETARPADPLQEYIRLHSTTGTSDCFVLNHIHSFSDRAELMFLDTPRTHESIEYTWTKAPVDFLQRCVKNRNGICPDPRLGYMWNNESVEAERHDYTGTADTFSKLNASASIAATDDPMGCAPSMCDMDDMDCESAALFDEGDSCAEDQPQDAFKDNLAEITKYLAPVPQDYSYFTDKLPSVPHGPEQWRMRLTGKAKATGPEKGRKRLEKVVPLLDFEKLEPDPSDFVPAKKAPVLEKSTLASWKKSKVLIPYKRNGEDVNMRTLVLLSDRNVPRFVSTQPTETDSEHGDHGDDDMGGGFCPDVNEDSNMSMDQGIDQGLLNVAEPLPLPEPEPKSIDDLPATCPAKIPKFQFSFKRFDMKDMKQAMWETLSGDNKENVPGGDNASEEQQEKEVANGSGALTFGQVYRRVRPRLNRINRESLNIPVAFVALLHLAVEKEFFVNSVEDFSDLEITLPK</sequence>
<dbReference type="GO" id="GO:0005737">
    <property type="term" value="C:cytoplasm"/>
    <property type="evidence" value="ECO:0007669"/>
    <property type="project" value="UniProtKB-SubCell"/>
</dbReference>
<evidence type="ECO:0000256" key="9">
    <source>
        <dbReference type="ARBA" id="ARBA00023067"/>
    </source>
</evidence>
<evidence type="ECO:0000256" key="6">
    <source>
        <dbReference type="ARBA" id="ARBA00022490"/>
    </source>
</evidence>
<reference evidence="12" key="2">
    <citation type="journal article" date="2017" name="Front. Cell. Infect. Microbiol.">
        <title>Analysis of the Salivary Gland Transcriptome of Unfed and Partially Fed Amblyomma sculptum Ticks and Descriptive Proteome of the Saliva.</title>
        <authorList>
            <person name="Esteves E."/>
            <person name="Maruyama S.R."/>
            <person name="Kawahara R."/>
            <person name="Fujita A."/>
            <person name="Martins L.A."/>
            <person name="Righi A.A."/>
            <person name="Costa F.B."/>
            <person name="Palmisano G."/>
            <person name="Labruna M.B."/>
            <person name="Sa-Nunes A."/>
            <person name="Ribeiro J.M.C."/>
            <person name="Fogaca A.C."/>
        </authorList>
    </citation>
    <scope>NUCLEOTIDE SEQUENCE</scope>
</reference>
<reference evidence="12" key="1">
    <citation type="submission" date="2016-09" db="EMBL/GenBank/DDBJ databases">
        <authorList>
            <person name="Capua I."/>
            <person name="De Benedictis P."/>
            <person name="Joannis T."/>
            <person name="Lombin L.H."/>
            <person name="Cattoli G."/>
        </authorList>
    </citation>
    <scope>NUCLEOTIDE SEQUENCE</scope>
</reference>
<accession>A0A1E1XNT9</accession>
<feature type="region of interest" description="Disordered" evidence="11">
    <location>
        <begin position="455"/>
        <end position="474"/>
    </location>
</feature>
<evidence type="ECO:0000256" key="3">
    <source>
        <dbReference type="ARBA" id="ARBA00009471"/>
    </source>
</evidence>
<keyword evidence="7" id="KW-0132">Cell division</keyword>
<evidence type="ECO:0000256" key="11">
    <source>
        <dbReference type="SAM" id="MobiDB-lite"/>
    </source>
</evidence>
<organism evidence="12">
    <name type="scientific">Amblyomma sculptum</name>
    <name type="common">Tick</name>
    <dbReference type="NCBI Taxonomy" id="1581419"/>
    <lineage>
        <taxon>Eukaryota</taxon>
        <taxon>Metazoa</taxon>
        <taxon>Ecdysozoa</taxon>
        <taxon>Arthropoda</taxon>
        <taxon>Chelicerata</taxon>
        <taxon>Arachnida</taxon>
        <taxon>Acari</taxon>
        <taxon>Parasitiformes</taxon>
        <taxon>Ixodida</taxon>
        <taxon>Ixodoidea</taxon>
        <taxon>Ixodidae</taxon>
        <taxon>Amblyomminae</taxon>
        <taxon>Amblyomma</taxon>
    </lineage>
</organism>
<dbReference type="AlphaFoldDB" id="A0A1E1XNT9"/>
<dbReference type="Pfam" id="PF05786">
    <property type="entry name" value="Cnd2"/>
    <property type="match status" value="2"/>
</dbReference>
<feature type="non-terminal residue" evidence="12">
    <location>
        <position position="1"/>
    </location>
</feature>
<keyword evidence="9" id="KW-0226">DNA condensation</keyword>
<dbReference type="PANTHER" id="PTHR13108:SF9">
    <property type="entry name" value="CONDENSIN COMPLEX SUBUNIT 2"/>
    <property type="match status" value="1"/>
</dbReference>
<proteinExistence type="evidence at transcript level"/>
<dbReference type="GO" id="GO:0051301">
    <property type="term" value="P:cell division"/>
    <property type="evidence" value="ECO:0007669"/>
    <property type="project" value="UniProtKB-KW"/>
</dbReference>
<evidence type="ECO:0000256" key="10">
    <source>
        <dbReference type="ARBA" id="ARBA00023306"/>
    </source>
</evidence>
<dbReference type="GO" id="GO:0003682">
    <property type="term" value="F:chromatin binding"/>
    <property type="evidence" value="ECO:0007669"/>
    <property type="project" value="TreeGrafter"/>
</dbReference>
<evidence type="ECO:0000256" key="2">
    <source>
        <dbReference type="ARBA" id="ARBA00004496"/>
    </source>
</evidence>
<evidence type="ECO:0000256" key="8">
    <source>
        <dbReference type="ARBA" id="ARBA00022776"/>
    </source>
</evidence>
<feature type="region of interest" description="Disordered" evidence="11">
    <location>
        <begin position="550"/>
        <end position="575"/>
    </location>
</feature>
<evidence type="ECO:0000256" key="7">
    <source>
        <dbReference type="ARBA" id="ARBA00022618"/>
    </source>
</evidence>
<dbReference type="InterPro" id="IPR022816">
    <property type="entry name" value="Condensin_barren_su2"/>
</dbReference>
<evidence type="ECO:0000256" key="1">
    <source>
        <dbReference type="ARBA" id="ARBA00004286"/>
    </source>
</evidence>
<keyword evidence="10" id="KW-0131">Cell cycle</keyword>
<dbReference type="EMBL" id="GFAA01002510">
    <property type="protein sequence ID" value="JAU00925.1"/>
    <property type="molecule type" value="mRNA"/>
</dbReference>
<keyword evidence="6" id="KW-0963">Cytoplasm</keyword>
<dbReference type="GO" id="GO:0007076">
    <property type="term" value="P:mitotic chromosome condensation"/>
    <property type="evidence" value="ECO:0007669"/>
    <property type="project" value="InterPro"/>
</dbReference>
<keyword evidence="5" id="KW-0158">Chromosome</keyword>
<evidence type="ECO:0000256" key="5">
    <source>
        <dbReference type="ARBA" id="ARBA00022454"/>
    </source>
</evidence>
<evidence type="ECO:0000313" key="12">
    <source>
        <dbReference type="EMBL" id="JAU00925.1"/>
    </source>
</evidence>
<evidence type="ECO:0000256" key="4">
    <source>
        <dbReference type="ARBA" id="ARBA00016065"/>
    </source>
</evidence>